<proteinExistence type="predicted"/>
<name>A0A8S5PQZ4_9CAUD</name>
<dbReference type="EMBL" id="BK015477">
    <property type="protein sequence ID" value="DAE08865.1"/>
    <property type="molecule type" value="Genomic_DNA"/>
</dbReference>
<accession>A0A8S5PQZ4</accession>
<sequence>MKIIRSILWWIWLLIDPKGCLQATTTEREREEMGVRFDD</sequence>
<protein>
    <submittedName>
        <fullName evidence="1">Uncharacterized protein</fullName>
    </submittedName>
</protein>
<organism evidence="1">
    <name type="scientific">Podoviridae sp. ct8dV2</name>
    <dbReference type="NCBI Taxonomy" id="2825222"/>
    <lineage>
        <taxon>Viruses</taxon>
        <taxon>Duplodnaviria</taxon>
        <taxon>Heunggongvirae</taxon>
        <taxon>Uroviricota</taxon>
        <taxon>Caudoviricetes</taxon>
    </lineage>
</organism>
<reference evidence="1" key="1">
    <citation type="journal article" date="2021" name="Proc. Natl. Acad. Sci. U.S.A.">
        <title>A Catalog of Tens of Thousands of Viruses from Human Metagenomes Reveals Hidden Associations with Chronic Diseases.</title>
        <authorList>
            <person name="Tisza M.J."/>
            <person name="Buck C.B."/>
        </authorList>
    </citation>
    <scope>NUCLEOTIDE SEQUENCE</scope>
    <source>
        <strain evidence="1">Ct8dV2</strain>
    </source>
</reference>
<evidence type="ECO:0000313" key="1">
    <source>
        <dbReference type="EMBL" id="DAE08865.1"/>
    </source>
</evidence>